<feature type="region of interest" description="Disordered" evidence="1">
    <location>
        <begin position="65"/>
        <end position="89"/>
    </location>
</feature>
<organism evidence="2 3">
    <name type="scientific">Botryobasidium botryosum (strain FD-172 SS1)</name>
    <dbReference type="NCBI Taxonomy" id="930990"/>
    <lineage>
        <taxon>Eukaryota</taxon>
        <taxon>Fungi</taxon>
        <taxon>Dikarya</taxon>
        <taxon>Basidiomycota</taxon>
        <taxon>Agaricomycotina</taxon>
        <taxon>Agaricomycetes</taxon>
        <taxon>Cantharellales</taxon>
        <taxon>Botryobasidiaceae</taxon>
        <taxon>Botryobasidium</taxon>
    </lineage>
</organism>
<proteinExistence type="predicted"/>
<dbReference type="HOGENOM" id="CLU_1467928_0_0_1"/>
<dbReference type="Proteomes" id="UP000027195">
    <property type="component" value="Unassembled WGS sequence"/>
</dbReference>
<feature type="compositionally biased region" description="Acidic residues" evidence="1">
    <location>
        <begin position="165"/>
        <end position="178"/>
    </location>
</feature>
<protein>
    <submittedName>
        <fullName evidence="2">Uncharacterized protein</fullName>
    </submittedName>
</protein>
<keyword evidence="3" id="KW-1185">Reference proteome</keyword>
<sequence length="184" mass="20344">MQAVAESPFDRAWRRMEARMQAGPVASAQIFPPRVNPFSASKVSGAVKGNSYDTTCRQQDNAYAKEESEPISAVPGYPSTQLQQKPQVAVETGRAVDALKDLRERIGKMQRMVAERQAMHERFAIDRSFTPPPAPTLTPEPVADAKTEPEEEIEVDFIIPVDSFVDAEDEQWDADPEAPSDSPV</sequence>
<gene>
    <name evidence="2" type="ORF">BOTBODRAFT_147471</name>
</gene>
<feature type="region of interest" description="Disordered" evidence="1">
    <location>
        <begin position="165"/>
        <end position="184"/>
    </location>
</feature>
<dbReference type="AlphaFoldDB" id="A0A067M5H2"/>
<feature type="region of interest" description="Disordered" evidence="1">
    <location>
        <begin position="127"/>
        <end position="152"/>
    </location>
</feature>
<evidence type="ECO:0000313" key="2">
    <source>
        <dbReference type="EMBL" id="KDQ11028.1"/>
    </source>
</evidence>
<dbReference type="InParanoid" id="A0A067M5H2"/>
<reference evidence="3" key="1">
    <citation type="journal article" date="2014" name="Proc. Natl. Acad. Sci. U.S.A.">
        <title>Extensive sampling of basidiomycete genomes demonstrates inadequacy of the white-rot/brown-rot paradigm for wood decay fungi.</title>
        <authorList>
            <person name="Riley R."/>
            <person name="Salamov A.A."/>
            <person name="Brown D.W."/>
            <person name="Nagy L.G."/>
            <person name="Floudas D."/>
            <person name="Held B.W."/>
            <person name="Levasseur A."/>
            <person name="Lombard V."/>
            <person name="Morin E."/>
            <person name="Otillar R."/>
            <person name="Lindquist E.A."/>
            <person name="Sun H."/>
            <person name="LaButti K.M."/>
            <person name="Schmutz J."/>
            <person name="Jabbour D."/>
            <person name="Luo H."/>
            <person name="Baker S.E."/>
            <person name="Pisabarro A.G."/>
            <person name="Walton J.D."/>
            <person name="Blanchette R.A."/>
            <person name="Henrissat B."/>
            <person name="Martin F."/>
            <person name="Cullen D."/>
            <person name="Hibbett D.S."/>
            <person name="Grigoriev I.V."/>
        </authorList>
    </citation>
    <scope>NUCLEOTIDE SEQUENCE [LARGE SCALE GENOMIC DNA]</scope>
    <source>
        <strain evidence="3">FD-172 SS1</strain>
    </source>
</reference>
<evidence type="ECO:0000256" key="1">
    <source>
        <dbReference type="SAM" id="MobiDB-lite"/>
    </source>
</evidence>
<accession>A0A067M5H2</accession>
<dbReference type="EMBL" id="KL198062">
    <property type="protein sequence ID" value="KDQ11028.1"/>
    <property type="molecule type" value="Genomic_DNA"/>
</dbReference>
<evidence type="ECO:0000313" key="3">
    <source>
        <dbReference type="Proteomes" id="UP000027195"/>
    </source>
</evidence>
<name>A0A067M5H2_BOTB1</name>